<dbReference type="CDD" id="cd04726">
    <property type="entry name" value="KGPDC_HPS"/>
    <property type="match status" value="1"/>
</dbReference>
<evidence type="ECO:0000256" key="5">
    <source>
        <dbReference type="ARBA" id="ARBA00022793"/>
    </source>
</evidence>
<dbReference type="GO" id="GO:0006207">
    <property type="term" value="P:'de novo' pyrimidine nucleobase biosynthetic process"/>
    <property type="evidence" value="ECO:0007669"/>
    <property type="project" value="InterPro"/>
</dbReference>
<dbReference type="SUPFAM" id="SSF51366">
    <property type="entry name" value="Ribulose-phoshate binding barrel"/>
    <property type="match status" value="1"/>
</dbReference>
<evidence type="ECO:0000313" key="14">
    <source>
        <dbReference type="EMBL" id="POP50301.1"/>
    </source>
</evidence>
<keyword evidence="5" id="KW-0210">Decarboxylase</keyword>
<protein>
    <recommendedName>
        <fullName evidence="11">3-dehydro-L-gulonate-6-phosphate decarboxylase</fullName>
        <ecNumber evidence="10">4.1.1.85</ecNumber>
        <ecNumber evidence="4">4.1.2.43</ecNumber>
    </recommendedName>
</protein>
<dbReference type="PANTHER" id="PTHR35039:SF3">
    <property type="entry name" value="3-KETO-L-GULONATE-6-PHOSPHATE DECARBOXYLASE SGBH-RELATED"/>
    <property type="match status" value="1"/>
</dbReference>
<evidence type="ECO:0000259" key="12">
    <source>
        <dbReference type="SMART" id="SM00934"/>
    </source>
</evidence>
<evidence type="ECO:0000256" key="9">
    <source>
        <dbReference type="ARBA" id="ARBA00061676"/>
    </source>
</evidence>
<gene>
    <name evidence="14" type="primary">hxlA</name>
    <name evidence="14" type="ORF">CHU32_02425</name>
    <name evidence="13" type="ORF">CHU33_12535</name>
</gene>
<dbReference type="EC" id="4.1.2.43" evidence="4"/>
<dbReference type="GO" id="GO:0019854">
    <property type="term" value="P:L-ascorbic acid catabolic process"/>
    <property type="evidence" value="ECO:0007669"/>
    <property type="project" value="TreeGrafter"/>
</dbReference>
<accession>A0A2P5GUR8</accession>
<evidence type="ECO:0000313" key="13">
    <source>
        <dbReference type="EMBL" id="POP44283.1"/>
    </source>
</evidence>
<dbReference type="InterPro" id="IPR017553">
    <property type="entry name" value="3-hexulose-6-phosphate_synth"/>
</dbReference>
<comment type="pathway">
    <text evidence="2">One-carbon metabolism; formaldehyde assimilation via RuMP pathway; D-fructose 6-phosphate from D-ribulose 5-phosphate and formaldehyde: step 1/2.</text>
</comment>
<dbReference type="GO" id="GO:0019647">
    <property type="term" value="P:formaldehyde assimilation via ribulose monophosphate cycle"/>
    <property type="evidence" value="ECO:0007669"/>
    <property type="project" value="UniProtKB-UniPathway"/>
</dbReference>
<sequence>MKLQLALDELPLDEALALAETLRQYIDIIEIGTPFVIAEGMKAVRVFHERFPEKEILSDEKIMDGGYFESKLAFDAGANYVTALGVTDILTVKACLRAAEEAGRHLVIDMICVEDLPGRIQELEAAGVKHLAVHTGADQQAAGRQPIEDLKVMKQHARQARISVAGGINSKTIAQYVALKPDVIIVGSAITRAQVPLEEARLIKMAMQAA</sequence>
<evidence type="ECO:0000256" key="8">
    <source>
        <dbReference type="ARBA" id="ARBA00050573"/>
    </source>
</evidence>
<comment type="similarity">
    <text evidence="3">Belongs to the HPS/KGPDC family. HPS subfamily.</text>
</comment>
<dbReference type="InterPro" id="IPR001754">
    <property type="entry name" value="OMPdeCOase_dom"/>
</dbReference>
<evidence type="ECO:0000256" key="10">
    <source>
        <dbReference type="ARBA" id="ARBA00066421"/>
    </source>
</evidence>
<comment type="catalytic activity">
    <reaction evidence="8">
        <text>3-dehydro-L-gulonate 6-phosphate + H(+) = L-xylulose 5-phosphate + CO2</text>
        <dbReference type="Rhea" id="RHEA:14353"/>
        <dbReference type="ChEBI" id="CHEBI:15378"/>
        <dbReference type="ChEBI" id="CHEBI:16526"/>
        <dbReference type="ChEBI" id="CHEBI:57829"/>
        <dbReference type="ChEBI" id="CHEBI:58774"/>
        <dbReference type="EC" id="4.1.1.85"/>
    </reaction>
    <physiologicalReaction direction="left-to-right" evidence="8">
        <dbReference type="Rhea" id="RHEA:14354"/>
    </physiologicalReaction>
</comment>
<dbReference type="GO" id="GO:0004590">
    <property type="term" value="F:orotidine-5'-phosphate decarboxylase activity"/>
    <property type="evidence" value="ECO:0007669"/>
    <property type="project" value="InterPro"/>
</dbReference>
<evidence type="ECO:0000256" key="1">
    <source>
        <dbReference type="ARBA" id="ARBA00000718"/>
    </source>
</evidence>
<feature type="domain" description="Orotidine 5'-phosphate decarboxylase" evidence="12">
    <location>
        <begin position="2"/>
        <end position="203"/>
    </location>
</feature>
<dbReference type="Pfam" id="PF00215">
    <property type="entry name" value="OMPdecase"/>
    <property type="match status" value="1"/>
</dbReference>
<comment type="caution">
    <text evidence="14">The sequence shown here is derived from an EMBL/GenBank/DDBJ whole genome shotgun (WGS) entry which is preliminary data.</text>
</comment>
<evidence type="ECO:0000313" key="15">
    <source>
        <dbReference type="Proteomes" id="UP000237073"/>
    </source>
</evidence>
<keyword evidence="6" id="KW-0456">Lyase</keyword>
<dbReference type="GO" id="GO:0043801">
    <property type="term" value="F:hexulose-6-phosphate synthase activity"/>
    <property type="evidence" value="ECO:0007669"/>
    <property type="project" value="UniProtKB-EC"/>
</dbReference>
<keyword evidence="7" id="KW-0119">Carbohydrate metabolism</keyword>
<dbReference type="InterPro" id="IPR013785">
    <property type="entry name" value="Aldolase_TIM"/>
</dbReference>
<evidence type="ECO:0000256" key="4">
    <source>
        <dbReference type="ARBA" id="ARBA00012890"/>
    </source>
</evidence>
<dbReference type="AlphaFoldDB" id="A0A2P5GUR8"/>
<dbReference type="UniPathway" id="UPA00294">
    <property type="reaction ID" value="UER00434"/>
</dbReference>
<dbReference type="SMART" id="SM00934">
    <property type="entry name" value="OMPdecase"/>
    <property type="match status" value="1"/>
</dbReference>
<evidence type="ECO:0000256" key="6">
    <source>
        <dbReference type="ARBA" id="ARBA00023239"/>
    </source>
</evidence>
<comment type="catalytic activity">
    <reaction evidence="1">
        <text>D-ribulose 5-phosphate + formaldehyde = D-arabino-hex-3-ulose 6-phosphate</text>
        <dbReference type="Rhea" id="RHEA:25201"/>
        <dbReference type="ChEBI" id="CHEBI:16842"/>
        <dbReference type="ChEBI" id="CHEBI:58121"/>
        <dbReference type="ChEBI" id="CHEBI:58542"/>
        <dbReference type="EC" id="4.1.2.43"/>
    </reaction>
</comment>
<evidence type="ECO:0000256" key="2">
    <source>
        <dbReference type="ARBA" id="ARBA00005014"/>
    </source>
</evidence>
<comment type="similarity">
    <text evidence="9">Belongs to the HPS/KGPDC family. KGPDC subfamily.</text>
</comment>
<evidence type="ECO:0000256" key="7">
    <source>
        <dbReference type="ARBA" id="ARBA00023277"/>
    </source>
</evidence>
<evidence type="ECO:0000256" key="11">
    <source>
        <dbReference type="ARBA" id="ARBA00080293"/>
    </source>
</evidence>
<reference evidence="15 16" key="1">
    <citation type="submission" date="2018-01" db="EMBL/GenBank/DDBJ databases">
        <title>Superficieibacter electus gen. nov., sp. nov., an extended-spectrum beta-lactamase possessing member of the Enterobacteriaceae family, isolated from intensive care unit surfaces.</title>
        <authorList>
            <person name="Potter R.F."/>
            <person name="D'Souza A.W."/>
        </authorList>
    </citation>
    <scope>NUCLEOTIDE SEQUENCE [LARGE SCALE GENOMIC DNA]</scope>
    <source>
        <strain evidence="14 16">BP-1</strain>
        <strain evidence="13 15">BP-2</strain>
    </source>
</reference>
<dbReference type="InterPro" id="IPR041710">
    <property type="entry name" value="HPS/KGPDC"/>
</dbReference>
<organism evidence="14 16">
    <name type="scientific">Superficieibacter electus</name>
    <dbReference type="NCBI Taxonomy" id="2022662"/>
    <lineage>
        <taxon>Bacteria</taxon>
        <taxon>Pseudomonadati</taxon>
        <taxon>Pseudomonadota</taxon>
        <taxon>Gammaproteobacteria</taxon>
        <taxon>Enterobacterales</taxon>
        <taxon>Enterobacteriaceae</taxon>
        <taxon>Superficieibacter</taxon>
    </lineage>
</organism>
<dbReference type="EC" id="4.1.1.85" evidence="10"/>
<dbReference type="EMBL" id="PQGE01000010">
    <property type="protein sequence ID" value="POP44283.1"/>
    <property type="molecule type" value="Genomic_DNA"/>
</dbReference>
<dbReference type="Proteomes" id="UP000237073">
    <property type="component" value="Unassembled WGS sequence"/>
</dbReference>
<dbReference type="NCBIfam" id="TIGR03128">
    <property type="entry name" value="RuMP_HxlA"/>
    <property type="match status" value="1"/>
</dbReference>
<dbReference type="EMBL" id="PQGD01000002">
    <property type="protein sequence ID" value="POP50301.1"/>
    <property type="molecule type" value="Genomic_DNA"/>
</dbReference>
<evidence type="ECO:0000313" key="16">
    <source>
        <dbReference type="Proteomes" id="UP000247005"/>
    </source>
</evidence>
<dbReference type="GO" id="GO:0033982">
    <property type="term" value="F:3-dehydro-L-gulonate-6-phosphate decarboxylase activity"/>
    <property type="evidence" value="ECO:0007669"/>
    <property type="project" value="UniProtKB-EC"/>
</dbReference>
<dbReference type="Gene3D" id="3.20.20.70">
    <property type="entry name" value="Aldolase class I"/>
    <property type="match status" value="1"/>
</dbReference>
<dbReference type="PANTHER" id="PTHR35039">
    <property type="entry name" value="3-KETO-L-GULONATE-6-PHOSPHATE DECARBOXYLASE SGBH-RELATED"/>
    <property type="match status" value="1"/>
</dbReference>
<evidence type="ECO:0000256" key="3">
    <source>
        <dbReference type="ARBA" id="ARBA00006350"/>
    </source>
</evidence>
<dbReference type="Proteomes" id="UP000247005">
    <property type="component" value="Unassembled WGS sequence"/>
</dbReference>
<dbReference type="FunFam" id="3.20.20.70:FF:000022">
    <property type="entry name" value="3-keto-L-gulonate-6-phosphate decarboxylase UlaD"/>
    <property type="match status" value="1"/>
</dbReference>
<dbReference type="InterPro" id="IPR011060">
    <property type="entry name" value="RibuloseP-bd_barrel"/>
</dbReference>
<dbReference type="OrthoDB" id="43475at2"/>
<keyword evidence="15" id="KW-1185">Reference proteome</keyword>
<proteinExistence type="inferred from homology"/>
<name>A0A2P5GUR8_9ENTR</name>